<dbReference type="InterPro" id="IPR008920">
    <property type="entry name" value="TF_FadR/GntR_C"/>
</dbReference>
<dbReference type="PROSITE" id="PS50949">
    <property type="entry name" value="HTH_GNTR"/>
    <property type="match status" value="1"/>
</dbReference>
<evidence type="ECO:0000256" key="4">
    <source>
        <dbReference type="SAM" id="MobiDB-lite"/>
    </source>
</evidence>
<name>A0ABY9S5X0_9ENTR</name>
<dbReference type="Gene3D" id="1.20.120.530">
    <property type="entry name" value="GntR ligand-binding domain-like"/>
    <property type="match status" value="1"/>
</dbReference>
<evidence type="ECO:0000259" key="5">
    <source>
        <dbReference type="PROSITE" id="PS50949"/>
    </source>
</evidence>
<feature type="region of interest" description="Disordered" evidence="4">
    <location>
        <begin position="1"/>
        <end position="24"/>
    </location>
</feature>
<dbReference type="SUPFAM" id="SSF48008">
    <property type="entry name" value="GntR ligand-binding domain-like"/>
    <property type="match status" value="1"/>
</dbReference>
<dbReference type="Pfam" id="PF00392">
    <property type="entry name" value="GntR"/>
    <property type="match status" value="1"/>
</dbReference>
<dbReference type="SMART" id="SM00345">
    <property type="entry name" value="HTH_GNTR"/>
    <property type="match status" value="1"/>
</dbReference>
<evidence type="ECO:0000313" key="7">
    <source>
        <dbReference type="Proteomes" id="UP001246690"/>
    </source>
</evidence>
<dbReference type="Pfam" id="PF07729">
    <property type="entry name" value="FCD"/>
    <property type="match status" value="1"/>
</dbReference>
<evidence type="ECO:0000256" key="3">
    <source>
        <dbReference type="ARBA" id="ARBA00023163"/>
    </source>
</evidence>
<dbReference type="RefSeq" id="WP_309874475.1">
    <property type="nucleotide sequence ID" value="NZ_CP133838.1"/>
</dbReference>
<dbReference type="Proteomes" id="UP001246690">
    <property type="component" value="Chromosome"/>
</dbReference>
<dbReference type="PANTHER" id="PTHR43537">
    <property type="entry name" value="TRANSCRIPTIONAL REGULATOR, GNTR FAMILY"/>
    <property type="match status" value="1"/>
</dbReference>
<dbReference type="SUPFAM" id="SSF46785">
    <property type="entry name" value="Winged helix' DNA-binding domain"/>
    <property type="match status" value="1"/>
</dbReference>
<dbReference type="InterPro" id="IPR036390">
    <property type="entry name" value="WH_DNA-bd_sf"/>
</dbReference>
<keyword evidence="2" id="KW-0238">DNA-binding</keyword>
<dbReference type="CDD" id="cd07377">
    <property type="entry name" value="WHTH_GntR"/>
    <property type="match status" value="1"/>
</dbReference>
<gene>
    <name evidence="6" type="ORF">RHD99_13605</name>
</gene>
<proteinExistence type="predicted"/>
<dbReference type="PANTHER" id="PTHR43537:SF5">
    <property type="entry name" value="UXU OPERON TRANSCRIPTIONAL REGULATOR"/>
    <property type="match status" value="1"/>
</dbReference>
<accession>A0ABY9S5X0</accession>
<evidence type="ECO:0000256" key="1">
    <source>
        <dbReference type="ARBA" id="ARBA00023015"/>
    </source>
</evidence>
<dbReference type="InterPro" id="IPR011711">
    <property type="entry name" value="GntR_C"/>
</dbReference>
<protein>
    <submittedName>
        <fullName evidence="6">FCD domain-containing protein</fullName>
    </submittedName>
</protein>
<keyword evidence="1" id="KW-0805">Transcription regulation</keyword>
<reference evidence="6 7" key="1">
    <citation type="submission" date="2023-09" db="EMBL/GenBank/DDBJ databases">
        <title>Buttiauxella selenatireducens sp. nov., isolated from the rhizosphere of Cardamine hupingshanesis.</title>
        <authorList>
            <person name="Zhang S."/>
            <person name="Xu Z."/>
            <person name="Wang H."/>
            <person name="Guo Y."/>
        </authorList>
    </citation>
    <scope>NUCLEOTIDE SEQUENCE [LARGE SCALE GENOMIC DNA]</scope>
    <source>
        <strain evidence="6 7">R73</strain>
    </source>
</reference>
<dbReference type="InterPro" id="IPR000524">
    <property type="entry name" value="Tscrpt_reg_HTH_GntR"/>
</dbReference>
<sequence>MTQNDNKKSDKALKKNEKHKEPGVAKRAYKQLKTWLIAGRWKPEDCLPSEAILSQELGVSRNSLQTALKLLNTTGAIETVKGSGSHVNKDFAPYMLRDDTNLVIRLKPREFSDMLEFRQNVELQCAGLAAARATRGDMVALTRALKAMKAQQHDPTEFSKAESEFHFALIDATHNTIWIRAMNAIRGDYHAYLAELNEGGVFAENVVAHEALYLALKDQDSDAALRAMTTVLAQAAHTSDIVAQNRADNKSVQSPIIFDGE</sequence>
<keyword evidence="7" id="KW-1185">Reference proteome</keyword>
<keyword evidence="3" id="KW-0804">Transcription</keyword>
<dbReference type="SMART" id="SM00895">
    <property type="entry name" value="FCD"/>
    <property type="match status" value="1"/>
</dbReference>
<dbReference type="InterPro" id="IPR036388">
    <property type="entry name" value="WH-like_DNA-bd_sf"/>
</dbReference>
<organism evidence="6 7">
    <name type="scientific">Buttiauxella selenatireducens</name>
    <dbReference type="NCBI Taxonomy" id="3073902"/>
    <lineage>
        <taxon>Bacteria</taxon>
        <taxon>Pseudomonadati</taxon>
        <taxon>Pseudomonadota</taxon>
        <taxon>Gammaproteobacteria</taxon>
        <taxon>Enterobacterales</taxon>
        <taxon>Enterobacteriaceae</taxon>
        <taxon>Buttiauxella</taxon>
    </lineage>
</organism>
<feature type="domain" description="HTH gntR-type" evidence="5">
    <location>
        <begin position="22"/>
        <end position="90"/>
    </location>
</feature>
<evidence type="ECO:0000256" key="2">
    <source>
        <dbReference type="ARBA" id="ARBA00023125"/>
    </source>
</evidence>
<evidence type="ECO:0000313" key="6">
    <source>
        <dbReference type="EMBL" id="WMY72521.1"/>
    </source>
</evidence>
<dbReference type="EMBL" id="CP133838">
    <property type="protein sequence ID" value="WMY72521.1"/>
    <property type="molecule type" value="Genomic_DNA"/>
</dbReference>
<dbReference type="PRINTS" id="PR00035">
    <property type="entry name" value="HTHGNTR"/>
</dbReference>
<dbReference type="Gene3D" id="1.10.10.10">
    <property type="entry name" value="Winged helix-like DNA-binding domain superfamily/Winged helix DNA-binding domain"/>
    <property type="match status" value="1"/>
</dbReference>